<keyword evidence="1" id="KW-0812">Transmembrane</keyword>
<gene>
    <name evidence="2" type="ORF">LCGC14_1564310</name>
</gene>
<sequence length="86" mass="9189">MTARRKTPPPNGNGTRVTVAVLGEKLDAVADNVKGLRDEHDVHVSTGTKVLERISALEAKWTVLMWGAPVSLTIVGIATGIIFALR</sequence>
<evidence type="ECO:0000313" key="2">
    <source>
        <dbReference type="EMBL" id="KKM39540.1"/>
    </source>
</evidence>
<accession>A0A0F9L2L0</accession>
<comment type="caution">
    <text evidence="2">The sequence shown here is derived from an EMBL/GenBank/DDBJ whole genome shotgun (WGS) entry which is preliminary data.</text>
</comment>
<proteinExistence type="predicted"/>
<dbReference type="EMBL" id="LAZR01012117">
    <property type="protein sequence ID" value="KKM39540.1"/>
    <property type="molecule type" value="Genomic_DNA"/>
</dbReference>
<keyword evidence="1" id="KW-0472">Membrane</keyword>
<keyword evidence="1" id="KW-1133">Transmembrane helix</keyword>
<evidence type="ECO:0000256" key="1">
    <source>
        <dbReference type="SAM" id="Phobius"/>
    </source>
</evidence>
<reference evidence="2" key="1">
    <citation type="journal article" date="2015" name="Nature">
        <title>Complex archaea that bridge the gap between prokaryotes and eukaryotes.</title>
        <authorList>
            <person name="Spang A."/>
            <person name="Saw J.H."/>
            <person name="Jorgensen S.L."/>
            <person name="Zaremba-Niedzwiedzka K."/>
            <person name="Martijn J."/>
            <person name="Lind A.E."/>
            <person name="van Eijk R."/>
            <person name="Schleper C."/>
            <person name="Guy L."/>
            <person name="Ettema T.J."/>
        </authorList>
    </citation>
    <scope>NUCLEOTIDE SEQUENCE</scope>
</reference>
<protein>
    <submittedName>
        <fullName evidence="2">Uncharacterized protein</fullName>
    </submittedName>
</protein>
<dbReference type="AlphaFoldDB" id="A0A0F9L2L0"/>
<organism evidence="2">
    <name type="scientific">marine sediment metagenome</name>
    <dbReference type="NCBI Taxonomy" id="412755"/>
    <lineage>
        <taxon>unclassified sequences</taxon>
        <taxon>metagenomes</taxon>
        <taxon>ecological metagenomes</taxon>
    </lineage>
</organism>
<feature type="transmembrane region" description="Helical" evidence="1">
    <location>
        <begin position="63"/>
        <end position="85"/>
    </location>
</feature>
<name>A0A0F9L2L0_9ZZZZ</name>